<dbReference type="EMBL" id="JAMKFB020000015">
    <property type="protein sequence ID" value="KAL0174252.1"/>
    <property type="molecule type" value="Genomic_DNA"/>
</dbReference>
<dbReference type="Gene3D" id="3.20.20.70">
    <property type="entry name" value="Aldolase class I"/>
    <property type="match status" value="1"/>
</dbReference>
<organism evidence="1 2">
    <name type="scientific">Cirrhinus mrigala</name>
    <name type="common">Mrigala</name>
    <dbReference type="NCBI Taxonomy" id="683832"/>
    <lineage>
        <taxon>Eukaryota</taxon>
        <taxon>Metazoa</taxon>
        <taxon>Chordata</taxon>
        <taxon>Craniata</taxon>
        <taxon>Vertebrata</taxon>
        <taxon>Euteleostomi</taxon>
        <taxon>Actinopterygii</taxon>
        <taxon>Neopterygii</taxon>
        <taxon>Teleostei</taxon>
        <taxon>Ostariophysi</taxon>
        <taxon>Cypriniformes</taxon>
        <taxon>Cyprinidae</taxon>
        <taxon>Labeoninae</taxon>
        <taxon>Labeonini</taxon>
        <taxon>Cirrhinus</taxon>
    </lineage>
</organism>
<dbReference type="Proteomes" id="UP001529510">
    <property type="component" value="Unassembled WGS sequence"/>
</dbReference>
<reference evidence="1 2" key="1">
    <citation type="submission" date="2024-05" db="EMBL/GenBank/DDBJ databases">
        <title>Genome sequencing and assembly of Indian major carp, Cirrhinus mrigala (Hamilton, 1822).</title>
        <authorList>
            <person name="Mohindra V."/>
            <person name="Chowdhury L.M."/>
            <person name="Lal K."/>
            <person name="Jena J.K."/>
        </authorList>
    </citation>
    <scope>NUCLEOTIDE SEQUENCE [LARGE SCALE GENOMIC DNA]</scope>
    <source>
        <strain evidence="1">CM1030</strain>
        <tissue evidence="1">Blood</tissue>
    </source>
</reference>
<sequence length="54" mass="6243">RPERFEEGLTVKHCALSLVGEPIMYPEINSFLRLLHQQNISSFLVTNAQFPEEI</sequence>
<evidence type="ECO:0000313" key="1">
    <source>
        <dbReference type="EMBL" id="KAL0174252.1"/>
    </source>
</evidence>
<evidence type="ECO:0000313" key="2">
    <source>
        <dbReference type="Proteomes" id="UP001529510"/>
    </source>
</evidence>
<dbReference type="PANTHER" id="PTHR13930">
    <property type="entry name" value="S-ADENOSYL-L-METHIONINE-DEPENDENT TRNA 4-DEMETHYLWYOSINE SYNTHASE"/>
    <property type="match status" value="1"/>
</dbReference>
<accession>A0ABD0PKB1</accession>
<proteinExistence type="predicted"/>
<dbReference type="InterPro" id="IPR013785">
    <property type="entry name" value="Aldolase_TIM"/>
</dbReference>
<feature type="non-terminal residue" evidence="1">
    <location>
        <position position="1"/>
    </location>
</feature>
<dbReference type="InterPro" id="IPR034556">
    <property type="entry name" value="tRNA_wybutosine-synthase"/>
</dbReference>
<dbReference type="PANTHER" id="PTHR13930:SF0">
    <property type="entry name" value="S-ADENOSYL-L-METHIONINE-DEPENDENT TRNA 4-DEMETHYLWYOSINE SYNTHASE TYW1-RELATED"/>
    <property type="match status" value="1"/>
</dbReference>
<feature type="non-terminal residue" evidence="1">
    <location>
        <position position="54"/>
    </location>
</feature>
<comment type="caution">
    <text evidence="1">The sequence shown here is derived from an EMBL/GenBank/DDBJ whole genome shotgun (WGS) entry which is preliminary data.</text>
</comment>
<keyword evidence="2" id="KW-1185">Reference proteome</keyword>
<dbReference type="AlphaFoldDB" id="A0ABD0PKB1"/>
<name>A0ABD0PKB1_CIRMR</name>
<protein>
    <submittedName>
        <fullName evidence="1">Uncharacterized protein</fullName>
    </submittedName>
</protein>
<gene>
    <name evidence="1" type="ORF">M9458_030220</name>
</gene>